<gene>
    <name evidence="1" type="ORF">QSP1433_LOCUS3714</name>
</gene>
<dbReference type="EMBL" id="HBHK01006174">
    <property type="protein sequence ID" value="CAD9671831.1"/>
    <property type="molecule type" value="Transcribed_RNA"/>
</dbReference>
<dbReference type="InterPro" id="IPR023393">
    <property type="entry name" value="START-like_dom_sf"/>
</dbReference>
<dbReference type="SUPFAM" id="SSF55961">
    <property type="entry name" value="Bet v1-like"/>
    <property type="match status" value="1"/>
</dbReference>
<evidence type="ECO:0008006" key="2">
    <source>
        <dbReference type="Google" id="ProtNLM"/>
    </source>
</evidence>
<dbReference type="AlphaFoldDB" id="A0A7S2W7F4"/>
<name>A0A7S2W7F4_9STRA</name>
<sequence length="218" mass="25710">METMFRARGEEEALEEWLLCPKQRLDNETELEGSKVKIGRPSSLRDGQDCFDIQQPPELACFPFKVFEQLVVRPEPVTIRATAKHVWDVMMDFESYSKWNRFQTKVQVICKDETQPRKLRLHVNLGGKNTIQDETIFYVDQQRFIFVYGITTITPSFRAQWLSDNQDGTTTYNSYDIISGHLTPIIRKFYEHDILTGFQQQHEDLKQYCQLYLPQQES</sequence>
<dbReference type="Pfam" id="PF10604">
    <property type="entry name" value="Polyketide_cyc2"/>
    <property type="match status" value="1"/>
</dbReference>
<dbReference type="Gene3D" id="3.30.530.20">
    <property type="match status" value="1"/>
</dbReference>
<protein>
    <recommendedName>
        <fullName evidence="2">Coenzyme Q-binding protein COQ10 START domain-containing protein</fullName>
    </recommendedName>
</protein>
<organism evidence="1">
    <name type="scientific">Mucochytrium quahogii</name>
    <dbReference type="NCBI Taxonomy" id="96639"/>
    <lineage>
        <taxon>Eukaryota</taxon>
        <taxon>Sar</taxon>
        <taxon>Stramenopiles</taxon>
        <taxon>Bigyra</taxon>
        <taxon>Labyrinthulomycetes</taxon>
        <taxon>Thraustochytrida</taxon>
        <taxon>Thraustochytriidae</taxon>
        <taxon>Mucochytrium</taxon>
    </lineage>
</organism>
<reference evidence="1" key="1">
    <citation type="submission" date="2021-01" db="EMBL/GenBank/DDBJ databases">
        <authorList>
            <person name="Corre E."/>
            <person name="Pelletier E."/>
            <person name="Niang G."/>
            <person name="Scheremetjew M."/>
            <person name="Finn R."/>
            <person name="Kale V."/>
            <person name="Holt S."/>
            <person name="Cochrane G."/>
            <person name="Meng A."/>
            <person name="Brown T."/>
            <person name="Cohen L."/>
        </authorList>
    </citation>
    <scope>NUCLEOTIDE SEQUENCE</scope>
    <source>
        <strain evidence="1">NY070348D</strain>
    </source>
</reference>
<accession>A0A7S2W7F4</accession>
<dbReference type="InterPro" id="IPR019587">
    <property type="entry name" value="Polyketide_cyclase/dehydratase"/>
</dbReference>
<evidence type="ECO:0000313" key="1">
    <source>
        <dbReference type="EMBL" id="CAD9671831.1"/>
    </source>
</evidence>
<proteinExistence type="predicted"/>